<feature type="transmembrane region" description="Helical" evidence="1">
    <location>
        <begin position="841"/>
        <end position="861"/>
    </location>
</feature>
<organism evidence="2 3">
    <name type="scientific">Ruminococcus callidus ATCC 27760</name>
    <dbReference type="NCBI Taxonomy" id="411473"/>
    <lineage>
        <taxon>Bacteria</taxon>
        <taxon>Bacillati</taxon>
        <taxon>Bacillota</taxon>
        <taxon>Clostridia</taxon>
        <taxon>Eubacteriales</taxon>
        <taxon>Oscillospiraceae</taxon>
        <taxon>Ruminococcus</taxon>
    </lineage>
</organism>
<keyword evidence="3" id="KW-1185">Reference proteome</keyword>
<feature type="transmembrane region" description="Helical" evidence="1">
    <location>
        <begin position="419"/>
        <end position="438"/>
    </location>
</feature>
<dbReference type="PANTHER" id="PTHR38454">
    <property type="entry name" value="INTEGRAL MEMBRANE PROTEIN-RELATED"/>
    <property type="match status" value="1"/>
</dbReference>
<feature type="transmembrane region" description="Helical" evidence="1">
    <location>
        <begin position="243"/>
        <end position="265"/>
    </location>
</feature>
<keyword evidence="1" id="KW-0472">Membrane</keyword>
<keyword evidence="1" id="KW-0812">Transmembrane</keyword>
<dbReference type="AlphaFoldDB" id="U2KDP0"/>
<feature type="transmembrane region" description="Helical" evidence="1">
    <location>
        <begin position="333"/>
        <end position="354"/>
    </location>
</feature>
<name>U2KDP0_9FIRM</name>
<dbReference type="STRING" id="411473.RUMCAL_00956"/>
<dbReference type="OrthoDB" id="9815466at2"/>
<dbReference type="PATRIC" id="fig|411473.3.peg.779"/>
<dbReference type="EMBL" id="AWVF01000110">
    <property type="protein sequence ID" value="ERJ96626.1"/>
    <property type="molecule type" value="Genomic_DNA"/>
</dbReference>
<feature type="transmembrane region" description="Helical" evidence="1">
    <location>
        <begin position="394"/>
        <end position="413"/>
    </location>
</feature>
<accession>U2KDP0</accession>
<reference evidence="2 3" key="1">
    <citation type="submission" date="2013-07" db="EMBL/GenBank/DDBJ databases">
        <authorList>
            <person name="Weinstock G."/>
            <person name="Sodergren E."/>
            <person name="Wylie T."/>
            <person name="Fulton L."/>
            <person name="Fulton R."/>
            <person name="Fronick C."/>
            <person name="O'Laughlin M."/>
            <person name="Godfrey J."/>
            <person name="Miner T."/>
            <person name="Herter B."/>
            <person name="Appelbaum E."/>
            <person name="Cordes M."/>
            <person name="Lek S."/>
            <person name="Wollam A."/>
            <person name="Pepin K.H."/>
            <person name="Palsikar V.B."/>
            <person name="Mitreva M."/>
            <person name="Wilson R.K."/>
        </authorList>
    </citation>
    <scope>NUCLEOTIDE SEQUENCE [LARGE SCALE GENOMIC DNA]</scope>
    <source>
        <strain evidence="2 3">ATCC 27760</strain>
    </source>
</reference>
<feature type="transmembrane region" description="Helical" evidence="1">
    <location>
        <begin position="303"/>
        <end position="321"/>
    </location>
</feature>
<proteinExistence type="predicted"/>
<dbReference type="HOGENOM" id="CLU_008413_3_0_9"/>
<protein>
    <submittedName>
        <fullName evidence="2">Bacterial membrane protein YfhO</fullName>
    </submittedName>
</protein>
<gene>
    <name evidence="2" type="ORF">RUMCAL_00956</name>
</gene>
<feature type="transmembrane region" description="Helical" evidence="1">
    <location>
        <begin position="209"/>
        <end position="231"/>
    </location>
</feature>
<dbReference type="Pfam" id="PF09586">
    <property type="entry name" value="YfhO"/>
    <property type="match status" value="1"/>
</dbReference>
<dbReference type="RefSeq" id="WP_021682414.1">
    <property type="nucleotide sequence ID" value="NZ_KI260415.1"/>
</dbReference>
<evidence type="ECO:0000313" key="3">
    <source>
        <dbReference type="Proteomes" id="UP000016662"/>
    </source>
</evidence>
<dbReference type="InterPro" id="IPR018580">
    <property type="entry name" value="Uncharacterised_YfhO"/>
</dbReference>
<sequence length="893" mass="99605">MEIASSVKTPLSQTNVKSQKSRIFLLLSFGIPMLFLAVGLVLQNVHPFGDQQILVVDFWHQYYPFLRLLHEKLQHGGSLLYTWDSGLGSNFVSIFAYYAASPLNLLTALVPETFLRDAVTLVLLLKVGFAGLFFACFLRGAFRRNDFSLCIFSVMYALCSYILGYYWNIIWLDTVALLPLVVLGLVYLVRDGKCRLYCIALGLSLFTNFYIGMFTCIFAVIAYCCLCVCYLRWKQLPMRTLAMAGCSLLGGALAAIVLIPTYYALQLTYSVNNAFPTAVQFYENWRTLAANLISFHEPTSKDGLPNLACGVLPLVLIGPFLRSGRIRIREKIMAFLVLAFLMISCNCNVLNYIWHGFHFPNMLPYRFSFLFSFALLTVGYRAFLVVLEEKCRVWDLLAMLAVTVGVFLIAYNVQENRAVYWTAALMLLYTGIMLLAYRQIFGKKMLYLAVSIVLAFEMFQNVKLGTETVSTSAYTGYPASYTDVENLLEQIDEQDETPFYRTELSTWYTLNDPALYGYHGVSQFSSMANENATKWIRSLGFPASEAGNRYYYGGGTPVGNAFTGVRYLISRASTVLDDSAWEQIASSESCYAYRNQYDLPIGFRANASLLEYDPNPEANPFDNLNTLFRLATGIETPLFTMLEVDSVDYEGADALKNSYGNYTYHTDASAESHSLQYNYRVPLDTTLYGYMNLQDVSNITILQNGVYKGYFNNGKQGFIFPMGTYQGADTASVSMTLPKDAVSGLIVLYMYQINPDVLEQGFAALQNGGITLTEASDTKLSGTLTAEQDGVCYFSIPYESGWHAKVDGVKTEITPIAGEMVAVPVTAGTHTITLTYCPKGFVAGACCTAGAVLLLLAVPFVQWKTGKRLLQPVPEEQAEFAVPEKEKAEETES</sequence>
<keyword evidence="1" id="KW-1133">Transmembrane helix</keyword>
<dbReference type="PANTHER" id="PTHR38454:SF1">
    <property type="entry name" value="INTEGRAL MEMBRANE PROTEIN"/>
    <property type="match status" value="1"/>
</dbReference>
<dbReference type="Proteomes" id="UP000016662">
    <property type="component" value="Unassembled WGS sequence"/>
</dbReference>
<feature type="transmembrane region" description="Helical" evidence="1">
    <location>
        <begin position="118"/>
        <end position="140"/>
    </location>
</feature>
<feature type="transmembrane region" description="Helical" evidence="1">
    <location>
        <begin position="23"/>
        <end position="42"/>
    </location>
</feature>
<feature type="transmembrane region" description="Helical" evidence="1">
    <location>
        <begin position="146"/>
        <end position="163"/>
    </location>
</feature>
<evidence type="ECO:0000313" key="2">
    <source>
        <dbReference type="EMBL" id="ERJ96626.1"/>
    </source>
</evidence>
<comment type="caution">
    <text evidence="2">The sequence shown here is derived from an EMBL/GenBank/DDBJ whole genome shotgun (WGS) entry which is preliminary data.</text>
</comment>
<evidence type="ECO:0000256" key="1">
    <source>
        <dbReference type="SAM" id="Phobius"/>
    </source>
</evidence>
<dbReference type="eggNOG" id="COG4485">
    <property type="taxonomic scope" value="Bacteria"/>
</dbReference>
<feature type="transmembrane region" description="Helical" evidence="1">
    <location>
        <begin position="366"/>
        <end position="387"/>
    </location>
</feature>